<comment type="caution">
    <text evidence="1">The sequence shown here is derived from an EMBL/GenBank/DDBJ whole genome shotgun (WGS) entry which is preliminary data.</text>
</comment>
<protein>
    <submittedName>
        <fullName evidence="1">GxxExxY protein</fullName>
    </submittedName>
</protein>
<accession>A0A6B2M611</accession>
<dbReference type="RefSeq" id="WP_163967312.1">
    <property type="nucleotide sequence ID" value="NZ_JAAGNX010000003.1"/>
</dbReference>
<dbReference type="InterPro" id="IPR026350">
    <property type="entry name" value="GxxExxY"/>
</dbReference>
<sequence>MPLIYKEESFKIVGACFEVYNLQGHGFLEAVYQECLEIEFRKRGIPFESQISLRLQYKDCHLRHRYIADFLCFESVIVEIKAHKELAKEHRAQTINYLKSTGFQLGILINFGNPRKLEYERFLNLKNDKKNSCNS</sequence>
<dbReference type="Pfam" id="PF13366">
    <property type="entry name" value="PDDEXK_3"/>
    <property type="match status" value="1"/>
</dbReference>
<dbReference type="NCBIfam" id="TIGR04256">
    <property type="entry name" value="GxxExxY"/>
    <property type="match status" value="1"/>
</dbReference>
<keyword evidence="2" id="KW-1185">Reference proteome</keyword>
<name>A0A6B2M611_9BACT</name>
<evidence type="ECO:0000313" key="2">
    <source>
        <dbReference type="Proteomes" id="UP000478417"/>
    </source>
</evidence>
<dbReference type="AlphaFoldDB" id="A0A6B2M611"/>
<proteinExistence type="predicted"/>
<organism evidence="1 2">
    <name type="scientific">Oceanipulchritudo coccoides</name>
    <dbReference type="NCBI Taxonomy" id="2706888"/>
    <lineage>
        <taxon>Bacteria</taxon>
        <taxon>Pseudomonadati</taxon>
        <taxon>Verrucomicrobiota</taxon>
        <taxon>Opitutia</taxon>
        <taxon>Puniceicoccales</taxon>
        <taxon>Oceanipulchritudinaceae</taxon>
        <taxon>Oceanipulchritudo</taxon>
    </lineage>
</organism>
<gene>
    <name evidence="1" type="ORF">G0Q06_14075</name>
</gene>
<evidence type="ECO:0000313" key="1">
    <source>
        <dbReference type="EMBL" id="NDV63587.1"/>
    </source>
</evidence>
<reference evidence="1 2" key="1">
    <citation type="submission" date="2020-02" db="EMBL/GenBank/DDBJ databases">
        <title>Albibacoteraceae fam. nov., the first described family within the subdivision 4 Verrucomicrobia.</title>
        <authorList>
            <person name="Xi F."/>
        </authorList>
    </citation>
    <scope>NUCLEOTIDE SEQUENCE [LARGE SCALE GENOMIC DNA]</scope>
    <source>
        <strain evidence="1 2">CK1056</strain>
    </source>
</reference>
<dbReference type="EMBL" id="JAAGNX010000003">
    <property type="protein sequence ID" value="NDV63587.1"/>
    <property type="molecule type" value="Genomic_DNA"/>
</dbReference>
<dbReference type="Proteomes" id="UP000478417">
    <property type="component" value="Unassembled WGS sequence"/>
</dbReference>